<dbReference type="HOGENOM" id="CLU_1617988_0_0_12"/>
<dbReference type="Pfam" id="PF02518">
    <property type="entry name" value="HATPase_c"/>
    <property type="match status" value="1"/>
</dbReference>
<keyword evidence="2" id="KW-0418">Kinase</keyword>
<accession>H9UFC0</accession>
<name>H9UFC0_SPIAZ</name>
<dbReference type="GO" id="GO:0016301">
    <property type="term" value="F:kinase activity"/>
    <property type="evidence" value="ECO:0007669"/>
    <property type="project" value="UniProtKB-KW"/>
</dbReference>
<feature type="domain" description="Histidine kinase/HSP90-like ATPase" evidence="1">
    <location>
        <begin position="41"/>
        <end position="135"/>
    </location>
</feature>
<dbReference type="Gene3D" id="3.30.565.10">
    <property type="entry name" value="Histidine kinase-like ATPase, C-terminal domain"/>
    <property type="match status" value="1"/>
</dbReference>
<protein>
    <submittedName>
        <fullName evidence="2">Histidine kinase</fullName>
    </submittedName>
</protein>
<dbReference type="RefSeq" id="WP_014454211.1">
    <property type="nucleotide sequence ID" value="NC_017098.1"/>
</dbReference>
<dbReference type="KEGG" id="sfc:Spiaf_0104"/>
<dbReference type="OrthoDB" id="369657at2"/>
<dbReference type="EMBL" id="CP003282">
    <property type="protein sequence ID" value="AFG36213.1"/>
    <property type="molecule type" value="Genomic_DNA"/>
</dbReference>
<reference evidence="3" key="1">
    <citation type="journal article" date="2013" name="Stand. Genomic Sci.">
        <title>Complete genome sequence of the halophilic bacterium Spirochaeta africana type strain (Z-7692(T)) from the alkaline Lake Magadi in the East African Rift.</title>
        <authorList>
            <person name="Liolos K."/>
            <person name="Abt B."/>
            <person name="Scheuner C."/>
            <person name="Teshima H."/>
            <person name="Held B."/>
            <person name="Lapidus A."/>
            <person name="Nolan M."/>
            <person name="Lucas S."/>
            <person name="Deshpande S."/>
            <person name="Cheng J.F."/>
            <person name="Tapia R."/>
            <person name="Goodwin L.A."/>
            <person name="Pitluck S."/>
            <person name="Pagani I."/>
            <person name="Ivanova N."/>
            <person name="Mavromatis K."/>
            <person name="Mikhailova N."/>
            <person name="Huntemann M."/>
            <person name="Pati A."/>
            <person name="Chen A."/>
            <person name="Palaniappan K."/>
            <person name="Land M."/>
            <person name="Rohde M."/>
            <person name="Tindall B.J."/>
            <person name="Detter J.C."/>
            <person name="Goker M."/>
            <person name="Bristow J."/>
            <person name="Eisen J.A."/>
            <person name="Markowitz V."/>
            <person name="Hugenholtz P."/>
            <person name="Woyke T."/>
            <person name="Klenk H.P."/>
            <person name="Kyrpides N.C."/>
        </authorList>
    </citation>
    <scope>NUCLEOTIDE SEQUENCE</scope>
    <source>
        <strain evidence="3">ATCC 700263 / DSM 8902 / Z-7692</strain>
    </source>
</reference>
<evidence type="ECO:0000313" key="3">
    <source>
        <dbReference type="Proteomes" id="UP000007383"/>
    </source>
</evidence>
<dbReference type="SUPFAM" id="SSF55874">
    <property type="entry name" value="ATPase domain of HSP90 chaperone/DNA topoisomerase II/histidine kinase"/>
    <property type="match status" value="1"/>
</dbReference>
<dbReference type="PATRIC" id="fig|889378.3.peg.107"/>
<dbReference type="STRING" id="889378.Spiaf_0104"/>
<dbReference type="InterPro" id="IPR003594">
    <property type="entry name" value="HATPase_dom"/>
</dbReference>
<keyword evidence="3" id="KW-1185">Reference proteome</keyword>
<sequence>MSDTGHAYVDITFGPRWKYIAVTRNYVQSFIAIGLAGQSKADKIAMAVSELLENAVKYSAGEETRIRLEVRPADKKIHVAVSNKTDPAREEELRKIYERVNAGDPLQTFIEMMREATMRTDGKSQLGLARIRHELGADIGLDISKDHLVTITLDVDVEVEGEHE</sequence>
<gene>
    <name evidence="2" type="ordered locus">Spiaf_0104</name>
</gene>
<dbReference type="AlphaFoldDB" id="H9UFC0"/>
<keyword evidence="2" id="KW-0808">Transferase</keyword>
<organism evidence="2 3">
    <name type="scientific">Spirochaeta africana (strain ATCC 700263 / DSM 8902 / Z-7692)</name>
    <dbReference type="NCBI Taxonomy" id="889378"/>
    <lineage>
        <taxon>Bacteria</taxon>
        <taxon>Pseudomonadati</taxon>
        <taxon>Spirochaetota</taxon>
        <taxon>Spirochaetia</taxon>
        <taxon>Spirochaetales</taxon>
        <taxon>Spirochaetaceae</taxon>
        <taxon>Spirochaeta</taxon>
    </lineage>
</organism>
<dbReference type="Proteomes" id="UP000007383">
    <property type="component" value="Chromosome"/>
</dbReference>
<proteinExistence type="predicted"/>
<dbReference type="InterPro" id="IPR036890">
    <property type="entry name" value="HATPase_C_sf"/>
</dbReference>
<evidence type="ECO:0000259" key="1">
    <source>
        <dbReference type="Pfam" id="PF02518"/>
    </source>
</evidence>
<evidence type="ECO:0000313" key="2">
    <source>
        <dbReference type="EMBL" id="AFG36213.1"/>
    </source>
</evidence>